<evidence type="ECO:0000259" key="3">
    <source>
        <dbReference type="Pfam" id="PF05193"/>
    </source>
</evidence>
<evidence type="ECO:0000313" key="4">
    <source>
        <dbReference type="EMBL" id="AHL77222.1"/>
    </source>
</evidence>
<dbReference type="Proteomes" id="UP000019522">
    <property type="component" value="Chromosome"/>
</dbReference>
<dbReference type="PROSITE" id="PS51257">
    <property type="entry name" value="PROKAR_LIPOPROTEIN"/>
    <property type="match status" value="1"/>
</dbReference>
<dbReference type="InterPro" id="IPR007863">
    <property type="entry name" value="Peptidase_M16_C"/>
</dbReference>
<dbReference type="InterPro" id="IPR011249">
    <property type="entry name" value="Metalloenz_LuxS/M16"/>
</dbReference>
<feature type="region of interest" description="Disordered" evidence="1">
    <location>
        <begin position="489"/>
        <end position="513"/>
    </location>
</feature>
<feature type="domain" description="Peptidase M16 C-terminal" evidence="3">
    <location>
        <begin position="248"/>
        <end position="421"/>
    </location>
</feature>
<dbReference type="Pfam" id="PF00675">
    <property type="entry name" value="Peptidase_M16"/>
    <property type="match status" value="1"/>
</dbReference>
<dbReference type="SUPFAM" id="SSF63411">
    <property type="entry name" value="LuxS/MPP-like metallohydrolase"/>
    <property type="match status" value="2"/>
</dbReference>
<dbReference type="Gene3D" id="3.30.830.10">
    <property type="entry name" value="Metalloenzyme, LuxS/M16 peptidase-like"/>
    <property type="match status" value="2"/>
</dbReference>
<dbReference type="OrthoDB" id="9811314at2"/>
<dbReference type="RefSeq" id="WP_025243437.1">
    <property type="nucleotide sequence ID" value="NZ_CP007441.1"/>
</dbReference>
<dbReference type="PATRIC" id="fig|316.77.peg.3976"/>
<gene>
    <name evidence="4" type="ORF">CH92_19915</name>
</gene>
<dbReference type="AlphaFoldDB" id="W8RFC7"/>
<feature type="domain" description="Peptidase M16 N-terminal" evidence="2">
    <location>
        <begin position="97"/>
        <end position="238"/>
    </location>
</feature>
<dbReference type="EMBL" id="CP007441">
    <property type="protein sequence ID" value="AHL77222.1"/>
    <property type="molecule type" value="Genomic_DNA"/>
</dbReference>
<dbReference type="GO" id="GO:0046872">
    <property type="term" value="F:metal ion binding"/>
    <property type="evidence" value="ECO:0007669"/>
    <property type="project" value="InterPro"/>
</dbReference>
<organism evidence="4 5">
    <name type="scientific">Stutzerimonas stutzeri</name>
    <name type="common">Pseudomonas stutzeri</name>
    <dbReference type="NCBI Taxonomy" id="316"/>
    <lineage>
        <taxon>Bacteria</taxon>
        <taxon>Pseudomonadati</taxon>
        <taxon>Pseudomonadota</taxon>
        <taxon>Gammaproteobacteria</taxon>
        <taxon>Pseudomonadales</taxon>
        <taxon>Pseudomonadaceae</taxon>
        <taxon>Stutzerimonas</taxon>
    </lineage>
</organism>
<sequence>MSDRNLLRRGVFVLALAFGLGLTGCSEETGEAAAKIPLPSTGTVTTPAESGQAIARDAAERDQRLQSLDELGDQPLARRSLDIQSWKTEGGARVLFVEAHQLPMFDLRLTFAGGSSQDGGVPGLAMLTNAMLNEGIAGKDVTAIAEGFEGLGAEFGNGSYRDMAVASLRSLSAPDKREPALQLFSQVVGQPTFPEDSLQRIKNQVLAGFELQKQNPGKLASLELFEQLYGSHPYAHPSEGTPQTIPGIDAGQLRAFHAKAYAAGNAVIALVGDLDRTQAEAIAEQISSALPQGAALPAPPTPSASVASQKQIEFPSNQTHLMLAQLGIPRGDPDYAALYLGNQILGGGGFGTRLMEEVREKRGLTYGIYSGFSPMQTNGPFMINLQTRAELSEATLQLVQRLVAEFLEKGPTRAELERSKREIAGSFPLSTASNADIVGQLGSIGFYNLPLTYLEDFMQQVQALSVEQVKAAMNKHLSPDGFVIVTAGPQVEQKPLPAPSEKPLEQPSSVPEH</sequence>
<dbReference type="PANTHER" id="PTHR11851:SF224">
    <property type="entry name" value="PROCESSING PROTEASE"/>
    <property type="match status" value="1"/>
</dbReference>
<evidence type="ECO:0000313" key="5">
    <source>
        <dbReference type="Proteomes" id="UP000019522"/>
    </source>
</evidence>
<evidence type="ECO:0000256" key="1">
    <source>
        <dbReference type="SAM" id="MobiDB-lite"/>
    </source>
</evidence>
<dbReference type="KEGG" id="pstt:CH92_19915"/>
<reference evidence="5" key="1">
    <citation type="journal article" date="2014" name="Genome Announc.">
        <title>Complete Genome Sequence of the Highly Transformable Pseudomonas stutzeri Strain 28a24.</title>
        <authorList>
            <person name="Smith B.A."/>
            <person name="Dougherty K.M."/>
            <person name="Baltrus D.A."/>
        </authorList>
    </citation>
    <scope>NUCLEOTIDE SEQUENCE [LARGE SCALE GENOMIC DNA]</scope>
    <source>
        <strain evidence="5">28a24</strain>
    </source>
</reference>
<dbReference type="InterPro" id="IPR011765">
    <property type="entry name" value="Pept_M16_N"/>
</dbReference>
<name>W8RFC7_STUST</name>
<accession>W8RFC7</accession>
<proteinExistence type="predicted"/>
<evidence type="ECO:0000259" key="2">
    <source>
        <dbReference type="Pfam" id="PF00675"/>
    </source>
</evidence>
<dbReference type="PANTHER" id="PTHR11851">
    <property type="entry name" value="METALLOPROTEASE"/>
    <property type="match status" value="1"/>
</dbReference>
<protein>
    <submittedName>
        <fullName evidence="4">Peptidase M16</fullName>
    </submittedName>
</protein>
<dbReference type="InterPro" id="IPR050361">
    <property type="entry name" value="MPP/UQCRC_Complex"/>
</dbReference>
<dbReference type="Pfam" id="PF05193">
    <property type="entry name" value="Peptidase_M16_C"/>
    <property type="match status" value="1"/>
</dbReference>
<reference evidence="4 5" key="2">
    <citation type="submission" date="2014-03" db="EMBL/GenBank/DDBJ databases">
        <authorList>
            <person name="Baltrus D."/>
            <person name="Dougherty K."/>
        </authorList>
    </citation>
    <scope>NUCLEOTIDE SEQUENCE</scope>
    <source>
        <strain evidence="4 5">28a24</strain>
    </source>
</reference>